<name>A0A223SAF3_9ACTN</name>
<keyword evidence="5" id="KW-0520">NAD</keyword>
<keyword evidence="9" id="KW-1185">Reference proteome</keyword>
<dbReference type="PROSITE" id="PS00059">
    <property type="entry name" value="ADH_ZINC"/>
    <property type="match status" value="1"/>
</dbReference>
<comment type="cofactor">
    <cofactor evidence="6">
        <name>Zn(2+)</name>
        <dbReference type="ChEBI" id="CHEBI:29105"/>
    </cofactor>
</comment>
<sequence length="372" mass="39081">MMKTHAAALTEQPGRWQVIEVDLAPPQVGEVLVRFKAAGLCHSDEHTATGDMPIGRTPFIGGHEGAGVIEEVGPGVTRFAVGDRVATKFVPSCGFCAACYAGNMNLCDLGMYALAGCMPNGTYRASYKGEDVAQMTMVGTFAQRAVASEYSLVKIPDDVSYEVAALVSCGVATGWGSAENGARVSHGDTVIVMGVGGVGINAVQGAAARGAAHVIAVDPVEFKREQALLFGATDAFADIDEAADFARLVTNGQGADSAIVCVGVTTGDHVAQAFSAIAKRSTVVVTGIGDASAVGLPVNLWELSMMEKRIQGVLFGMGNPGAEVPRLLEMYKSGRLRLDELITRRYTLSEINTGYQDMYDGRNIRGVIVHDE</sequence>
<evidence type="ECO:0000313" key="9">
    <source>
        <dbReference type="Proteomes" id="UP000215005"/>
    </source>
</evidence>
<dbReference type="PANTHER" id="PTHR43880:SF12">
    <property type="entry name" value="ALCOHOL DEHYDROGENASE CLASS-3"/>
    <property type="match status" value="1"/>
</dbReference>
<dbReference type="SMART" id="SM00829">
    <property type="entry name" value="PKS_ER"/>
    <property type="match status" value="1"/>
</dbReference>
<dbReference type="GO" id="GO:0005829">
    <property type="term" value="C:cytosol"/>
    <property type="evidence" value="ECO:0007669"/>
    <property type="project" value="TreeGrafter"/>
</dbReference>
<dbReference type="InterPro" id="IPR013149">
    <property type="entry name" value="ADH-like_C"/>
</dbReference>
<evidence type="ECO:0000256" key="3">
    <source>
        <dbReference type="ARBA" id="ARBA00022833"/>
    </source>
</evidence>
<dbReference type="SUPFAM" id="SSF51735">
    <property type="entry name" value="NAD(P)-binding Rossmann-fold domains"/>
    <property type="match status" value="1"/>
</dbReference>
<keyword evidence="4" id="KW-0560">Oxidoreductase</keyword>
<dbReference type="Proteomes" id="UP000215005">
    <property type="component" value="Chromosome"/>
</dbReference>
<evidence type="ECO:0000256" key="1">
    <source>
        <dbReference type="ARBA" id="ARBA00008072"/>
    </source>
</evidence>
<dbReference type="RefSeq" id="WP_094932651.1">
    <property type="nucleotide sequence ID" value="NZ_CP022753.1"/>
</dbReference>
<proteinExistence type="inferred from homology"/>
<dbReference type="InterPro" id="IPR036291">
    <property type="entry name" value="NAD(P)-bd_dom_sf"/>
</dbReference>
<dbReference type="Pfam" id="PF00107">
    <property type="entry name" value="ADH_zinc_N"/>
    <property type="match status" value="1"/>
</dbReference>
<feature type="domain" description="Enoyl reductase (ER)" evidence="7">
    <location>
        <begin position="14"/>
        <end position="368"/>
    </location>
</feature>
<comment type="similarity">
    <text evidence="1 6">Belongs to the zinc-containing alcohol dehydrogenase family.</text>
</comment>
<dbReference type="GO" id="GO:0051903">
    <property type="term" value="F:S-(hydroxymethyl)glutathione dehydrogenase [NAD(P)+] activity"/>
    <property type="evidence" value="ECO:0007669"/>
    <property type="project" value="TreeGrafter"/>
</dbReference>
<dbReference type="GO" id="GO:0008270">
    <property type="term" value="F:zinc ion binding"/>
    <property type="evidence" value="ECO:0007669"/>
    <property type="project" value="InterPro"/>
</dbReference>
<reference evidence="8 9" key="1">
    <citation type="submission" date="2017-08" db="EMBL/GenBank/DDBJ databases">
        <title>The complete genome sequence of Nocardiopsis gilva YIM 90087.</title>
        <authorList>
            <person name="Yin M."/>
            <person name="Tang S."/>
        </authorList>
    </citation>
    <scope>NUCLEOTIDE SEQUENCE [LARGE SCALE GENOMIC DNA]</scope>
    <source>
        <strain evidence="8 9">YIM 90087</strain>
    </source>
</reference>
<dbReference type="NCBIfam" id="TIGR03989">
    <property type="entry name" value="Rxyl_3153"/>
    <property type="match status" value="1"/>
</dbReference>
<gene>
    <name evidence="8" type="ORF">CDO52_21845</name>
</gene>
<dbReference type="KEGG" id="ngv:CDO52_21845"/>
<dbReference type="CDD" id="cd08279">
    <property type="entry name" value="Zn_ADH_class_III"/>
    <property type="match status" value="1"/>
</dbReference>
<dbReference type="InterPro" id="IPR023921">
    <property type="entry name" value="ADH_Zn_actinomycetes"/>
</dbReference>
<dbReference type="EMBL" id="CP022753">
    <property type="protein sequence ID" value="ASU85083.1"/>
    <property type="molecule type" value="Genomic_DNA"/>
</dbReference>
<dbReference type="InterPro" id="IPR020843">
    <property type="entry name" value="ER"/>
</dbReference>
<protein>
    <submittedName>
        <fullName evidence="8">Alcohol dehydrogenase</fullName>
    </submittedName>
</protein>
<keyword evidence="3 6" id="KW-0862">Zinc</keyword>
<evidence type="ECO:0000256" key="6">
    <source>
        <dbReference type="RuleBase" id="RU361277"/>
    </source>
</evidence>
<dbReference type="Pfam" id="PF08240">
    <property type="entry name" value="ADH_N"/>
    <property type="match status" value="1"/>
</dbReference>
<dbReference type="GO" id="GO:0046294">
    <property type="term" value="P:formaldehyde catabolic process"/>
    <property type="evidence" value="ECO:0007669"/>
    <property type="project" value="TreeGrafter"/>
</dbReference>
<evidence type="ECO:0000256" key="4">
    <source>
        <dbReference type="ARBA" id="ARBA00023002"/>
    </source>
</evidence>
<dbReference type="AlphaFoldDB" id="A0A223SAF3"/>
<dbReference type="PANTHER" id="PTHR43880">
    <property type="entry name" value="ALCOHOL DEHYDROGENASE"/>
    <property type="match status" value="1"/>
</dbReference>
<evidence type="ECO:0000259" key="7">
    <source>
        <dbReference type="SMART" id="SM00829"/>
    </source>
</evidence>
<organism evidence="8 9">
    <name type="scientific">Nocardiopsis gilva YIM 90087</name>
    <dbReference type="NCBI Taxonomy" id="1235441"/>
    <lineage>
        <taxon>Bacteria</taxon>
        <taxon>Bacillati</taxon>
        <taxon>Actinomycetota</taxon>
        <taxon>Actinomycetes</taxon>
        <taxon>Streptosporangiales</taxon>
        <taxon>Nocardiopsidaceae</taxon>
        <taxon>Nocardiopsis</taxon>
    </lineage>
</organism>
<dbReference type="OrthoDB" id="334894at2"/>
<dbReference type="InterPro" id="IPR011032">
    <property type="entry name" value="GroES-like_sf"/>
</dbReference>
<evidence type="ECO:0000313" key="8">
    <source>
        <dbReference type="EMBL" id="ASU85083.1"/>
    </source>
</evidence>
<dbReference type="InterPro" id="IPR013154">
    <property type="entry name" value="ADH-like_N"/>
</dbReference>
<dbReference type="InterPro" id="IPR002328">
    <property type="entry name" value="ADH_Zn_CS"/>
</dbReference>
<evidence type="ECO:0000256" key="2">
    <source>
        <dbReference type="ARBA" id="ARBA00022723"/>
    </source>
</evidence>
<accession>A0A223SAF3</accession>
<dbReference type="Gene3D" id="3.40.50.720">
    <property type="entry name" value="NAD(P)-binding Rossmann-like Domain"/>
    <property type="match status" value="1"/>
</dbReference>
<keyword evidence="2 6" id="KW-0479">Metal-binding</keyword>
<dbReference type="Gene3D" id="3.90.180.10">
    <property type="entry name" value="Medium-chain alcohol dehydrogenases, catalytic domain"/>
    <property type="match status" value="1"/>
</dbReference>
<dbReference type="SUPFAM" id="SSF50129">
    <property type="entry name" value="GroES-like"/>
    <property type="match status" value="2"/>
</dbReference>
<evidence type="ECO:0000256" key="5">
    <source>
        <dbReference type="ARBA" id="ARBA00023027"/>
    </source>
</evidence>